<keyword evidence="6 8" id="KW-1133">Transmembrane helix</keyword>
<feature type="non-terminal residue" evidence="9">
    <location>
        <position position="381"/>
    </location>
</feature>
<evidence type="ECO:0000256" key="2">
    <source>
        <dbReference type="ARBA" id="ARBA00009773"/>
    </source>
</evidence>
<proteinExistence type="inferred from homology"/>
<feature type="transmembrane region" description="Helical" evidence="8">
    <location>
        <begin position="163"/>
        <end position="188"/>
    </location>
</feature>
<keyword evidence="10" id="KW-1185">Reference proteome</keyword>
<evidence type="ECO:0000313" key="9">
    <source>
        <dbReference type="EMBL" id="EYR63383.1"/>
    </source>
</evidence>
<evidence type="ECO:0000313" key="10">
    <source>
        <dbReference type="Proteomes" id="UP000019753"/>
    </source>
</evidence>
<comment type="caution">
    <text evidence="9">The sequence shown here is derived from an EMBL/GenBank/DDBJ whole genome shotgun (WGS) entry which is preliminary data.</text>
</comment>
<evidence type="ECO:0000256" key="1">
    <source>
        <dbReference type="ARBA" id="ARBA00004651"/>
    </source>
</evidence>
<keyword evidence="3" id="KW-0813">Transport</keyword>
<dbReference type="InterPro" id="IPR002549">
    <property type="entry name" value="AI-2E-like"/>
</dbReference>
<evidence type="ECO:0000256" key="4">
    <source>
        <dbReference type="ARBA" id="ARBA00022475"/>
    </source>
</evidence>
<name>A0A021VQJ2_9CELL</name>
<evidence type="ECO:0000256" key="7">
    <source>
        <dbReference type="ARBA" id="ARBA00023136"/>
    </source>
</evidence>
<accession>A0A021VQJ2</accession>
<comment type="similarity">
    <text evidence="2">Belongs to the autoinducer-2 exporter (AI-2E) (TC 2.A.86) family.</text>
</comment>
<protein>
    <submittedName>
        <fullName evidence="9">Permease</fullName>
    </submittedName>
</protein>
<dbReference type="PANTHER" id="PTHR21716">
    <property type="entry name" value="TRANSMEMBRANE PROTEIN"/>
    <property type="match status" value="1"/>
</dbReference>
<dbReference type="PANTHER" id="PTHR21716:SF53">
    <property type="entry name" value="PERMEASE PERM-RELATED"/>
    <property type="match status" value="1"/>
</dbReference>
<keyword evidence="5 8" id="KW-0812">Transmembrane</keyword>
<dbReference type="GO" id="GO:0005886">
    <property type="term" value="C:plasma membrane"/>
    <property type="evidence" value="ECO:0007669"/>
    <property type="project" value="UniProtKB-SubCell"/>
</dbReference>
<sequence>MTVPTGGGPAERPVLDSVPRSVQVAAAWSWRLLLIAVAVAVLALGLSVGKVIWVPVVIALLLTVLLHPVAEWLVRTARVPRVLAAAVCVVGLVGLVGGLLTVVGRQLAMGFGELYGQAQEGFSALLVYLADSPLGVETAQIEAYIAEAQSQIQANSSTLVSGALAVTTTVGSVLAGAVISVFVLLFFLKDGPMIGAWLVRLLPVSARHRTWEASRRGLVTLSSYVRAQILVAFVDAVGIGLGAAILGLPLVVPLTVLVFLASFVPFVGAIATGAIAVLVALVDQGPGAALAMLVIVLAVQQLEGNVLQPLLLGHAVSLHPVAVLLAVTAGSLTAGILGALLAVPLAATINTVVLYLHGRDKFPRLGLDPDGLDDRLDRLAG</sequence>
<feature type="transmembrane region" description="Helical" evidence="8">
    <location>
        <begin position="257"/>
        <end position="282"/>
    </location>
</feature>
<dbReference type="OrthoDB" id="9784366at2"/>
<dbReference type="EMBL" id="AXCW01000098">
    <property type="protein sequence ID" value="EYR63383.1"/>
    <property type="molecule type" value="Genomic_DNA"/>
</dbReference>
<dbReference type="AlphaFoldDB" id="A0A021VQJ2"/>
<feature type="transmembrane region" description="Helical" evidence="8">
    <location>
        <begin position="52"/>
        <end position="70"/>
    </location>
</feature>
<comment type="subcellular location">
    <subcellularLocation>
        <location evidence="1">Cell membrane</location>
        <topology evidence="1">Multi-pass membrane protein</topology>
    </subcellularLocation>
</comment>
<reference evidence="9 10" key="1">
    <citation type="submission" date="2014-01" db="EMBL/GenBank/DDBJ databases">
        <title>Actinotalea ferrariae CF5-4.</title>
        <authorList>
            <person name="Chen F."/>
            <person name="Li Y."/>
            <person name="Wang G."/>
        </authorList>
    </citation>
    <scope>NUCLEOTIDE SEQUENCE [LARGE SCALE GENOMIC DNA]</scope>
    <source>
        <strain evidence="9 10">CF5-4</strain>
    </source>
</reference>
<dbReference type="Proteomes" id="UP000019753">
    <property type="component" value="Unassembled WGS sequence"/>
</dbReference>
<evidence type="ECO:0000256" key="5">
    <source>
        <dbReference type="ARBA" id="ARBA00022692"/>
    </source>
</evidence>
<evidence type="ECO:0000256" key="8">
    <source>
        <dbReference type="SAM" id="Phobius"/>
    </source>
</evidence>
<feature type="transmembrane region" description="Helical" evidence="8">
    <location>
        <begin position="289"/>
        <end position="311"/>
    </location>
</feature>
<organism evidence="9 10">
    <name type="scientific">Actinotalea ferrariae CF5-4</name>
    <dbReference type="NCBI Taxonomy" id="948458"/>
    <lineage>
        <taxon>Bacteria</taxon>
        <taxon>Bacillati</taxon>
        <taxon>Actinomycetota</taxon>
        <taxon>Actinomycetes</taxon>
        <taxon>Micrococcales</taxon>
        <taxon>Cellulomonadaceae</taxon>
        <taxon>Actinotalea</taxon>
    </lineage>
</organism>
<keyword evidence="4" id="KW-1003">Cell membrane</keyword>
<gene>
    <name evidence="9" type="ORF">N866_01105</name>
</gene>
<feature type="transmembrane region" description="Helical" evidence="8">
    <location>
        <begin position="82"/>
        <end position="103"/>
    </location>
</feature>
<evidence type="ECO:0000256" key="3">
    <source>
        <dbReference type="ARBA" id="ARBA00022448"/>
    </source>
</evidence>
<feature type="transmembrane region" description="Helical" evidence="8">
    <location>
        <begin position="229"/>
        <end position="251"/>
    </location>
</feature>
<dbReference type="RefSeq" id="WP_052022869.1">
    <property type="nucleotide sequence ID" value="NZ_AXCW01000098.1"/>
</dbReference>
<keyword evidence="7 8" id="KW-0472">Membrane</keyword>
<dbReference type="GO" id="GO:0055085">
    <property type="term" value="P:transmembrane transport"/>
    <property type="evidence" value="ECO:0007669"/>
    <property type="project" value="TreeGrafter"/>
</dbReference>
<feature type="transmembrane region" description="Helical" evidence="8">
    <location>
        <begin position="323"/>
        <end position="356"/>
    </location>
</feature>
<feature type="transmembrane region" description="Helical" evidence="8">
    <location>
        <begin position="28"/>
        <end position="46"/>
    </location>
</feature>
<dbReference type="Pfam" id="PF01594">
    <property type="entry name" value="AI-2E_transport"/>
    <property type="match status" value="1"/>
</dbReference>
<evidence type="ECO:0000256" key="6">
    <source>
        <dbReference type="ARBA" id="ARBA00022989"/>
    </source>
</evidence>